<evidence type="ECO:0008006" key="5">
    <source>
        <dbReference type="Google" id="ProtNLM"/>
    </source>
</evidence>
<dbReference type="InterPro" id="IPR025420">
    <property type="entry name" value="DUF4143"/>
</dbReference>
<evidence type="ECO:0000313" key="4">
    <source>
        <dbReference type="Proteomes" id="UP000229756"/>
    </source>
</evidence>
<dbReference type="PANTHER" id="PTHR33295:SF8">
    <property type="entry name" value="AAA+ ATPASE DOMAIN-CONTAINING PROTEIN"/>
    <property type="match status" value="1"/>
</dbReference>
<dbReference type="AlphaFoldDB" id="A0A2M8EMW5"/>
<reference evidence="4" key="1">
    <citation type="submission" date="2017-09" db="EMBL/GenBank/DDBJ databases">
        <title>Depth-based differentiation of microbial function through sediment-hosted aquifers and enrichment of novel symbionts in the deep terrestrial subsurface.</title>
        <authorList>
            <person name="Probst A.J."/>
            <person name="Ladd B."/>
            <person name="Jarett J.K."/>
            <person name="Geller-Mcgrath D.E."/>
            <person name="Sieber C.M.K."/>
            <person name="Emerson J.B."/>
            <person name="Anantharaman K."/>
            <person name="Thomas B.C."/>
            <person name="Malmstrom R."/>
            <person name="Stieglmeier M."/>
            <person name="Klingl A."/>
            <person name="Woyke T."/>
            <person name="Ryan C.M."/>
            <person name="Banfield J.F."/>
        </authorList>
    </citation>
    <scope>NUCLEOTIDE SEQUENCE [LARGE SCALE GENOMIC DNA]</scope>
</reference>
<dbReference type="EMBL" id="PFSJ01000002">
    <property type="protein sequence ID" value="PJC24065.1"/>
    <property type="molecule type" value="Genomic_DNA"/>
</dbReference>
<evidence type="ECO:0000259" key="1">
    <source>
        <dbReference type="Pfam" id="PF13173"/>
    </source>
</evidence>
<evidence type="ECO:0000313" key="3">
    <source>
        <dbReference type="EMBL" id="PJC24065.1"/>
    </source>
</evidence>
<dbReference type="InterPro" id="IPR027417">
    <property type="entry name" value="P-loop_NTPase"/>
</dbReference>
<dbReference type="Proteomes" id="UP000229756">
    <property type="component" value="Unassembled WGS sequence"/>
</dbReference>
<proteinExistence type="predicted"/>
<feature type="domain" description="DUF4143" evidence="2">
    <location>
        <begin position="283"/>
        <end position="445"/>
    </location>
</feature>
<comment type="caution">
    <text evidence="3">The sequence shown here is derived from an EMBL/GenBank/DDBJ whole genome shotgun (WGS) entry which is preliminary data.</text>
</comment>
<dbReference type="Pfam" id="PF13173">
    <property type="entry name" value="AAA_14"/>
    <property type="match status" value="1"/>
</dbReference>
<name>A0A2M8EMW5_UNCKA</name>
<dbReference type="Pfam" id="PF13635">
    <property type="entry name" value="DUF4143"/>
    <property type="match status" value="1"/>
</dbReference>
<dbReference type="SUPFAM" id="SSF52540">
    <property type="entry name" value="P-loop containing nucleoside triphosphate hydrolases"/>
    <property type="match status" value="1"/>
</dbReference>
<organism evidence="3 4">
    <name type="scientific">candidate division WWE3 bacterium CG_4_9_14_0_2_um_filter_35_11</name>
    <dbReference type="NCBI Taxonomy" id="1975077"/>
    <lineage>
        <taxon>Bacteria</taxon>
        <taxon>Katanobacteria</taxon>
    </lineage>
</organism>
<dbReference type="Gene3D" id="3.40.50.300">
    <property type="entry name" value="P-loop containing nucleotide triphosphate hydrolases"/>
    <property type="match status" value="1"/>
</dbReference>
<sequence length="496" mass="57439">MMQGELDNILDTIKKLNPWFKDGKVPEKLVKPYIRQELSLIKKTMTNTDLATLLIGGRRVGKSILLYQLINSLLEDGVEQKRILFIQGDNPILRESVSTANILSTIIEAYEKYILDEDISETENPIYILLDEAQALPNWDAEIKTLIDLKYKIKFLITGSSSSKLREGIQTPLIGRVYIAILSPFSFRDFLGYELTTKTKPNNKIFSEIDEIRKSFQTSLLKGDIFKIKQSIKDLAQMLNDINLDNYFDEYILYGGFPYVIENRNNEDTTKYLRDILQMTFSRDILHEDQIRAPLAFERLMVNICMNISGIFKLKSLAERVGLKDDRTVQRYIDYYVNSHYAFISSQYSFFSRQETIKSNKKIYAIDTGLINALLFKNAKDLSKDNAYKGVLIENLIHSTLLRHKLCITGNIYDNVPYWDNTKTHREIDFIFGLDEQIYPVEVKNKSSIPEDELLEMKTFMKKDEISGVGFVITNSLLQIDEKIIFIPAKYFTLLL</sequence>
<feature type="domain" description="AAA" evidence="1">
    <location>
        <begin position="51"/>
        <end position="191"/>
    </location>
</feature>
<accession>A0A2M8EMW5</accession>
<evidence type="ECO:0000259" key="2">
    <source>
        <dbReference type="Pfam" id="PF13635"/>
    </source>
</evidence>
<gene>
    <name evidence="3" type="ORF">CO058_00110</name>
</gene>
<dbReference type="InterPro" id="IPR041682">
    <property type="entry name" value="AAA_14"/>
</dbReference>
<protein>
    <recommendedName>
        <fullName evidence="5">ATPase</fullName>
    </recommendedName>
</protein>
<dbReference type="PANTHER" id="PTHR33295">
    <property type="entry name" value="ATPASE"/>
    <property type="match status" value="1"/>
</dbReference>